<dbReference type="GO" id="GO:0006066">
    <property type="term" value="P:alcohol metabolic process"/>
    <property type="evidence" value="ECO:0007669"/>
    <property type="project" value="UniProtKB-ARBA"/>
</dbReference>
<evidence type="ECO:0000256" key="1">
    <source>
        <dbReference type="ARBA" id="ARBA00001947"/>
    </source>
</evidence>
<evidence type="ECO:0000256" key="5">
    <source>
        <dbReference type="ARBA" id="ARBA00022723"/>
    </source>
</evidence>
<keyword evidence="6" id="KW-0862">Zinc</keyword>
<dbReference type="PANTHER" id="PTHR42683">
    <property type="entry name" value="ALDEHYDE REDUCTASE"/>
    <property type="match status" value="1"/>
</dbReference>
<feature type="compositionally biased region" description="Polar residues" evidence="11">
    <location>
        <begin position="10"/>
        <end position="36"/>
    </location>
</feature>
<evidence type="ECO:0000256" key="3">
    <source>
        <dbReference type="ARBA" id="ARBA00011738"/>
    </source>
</evidence>
<name>A0A3M7DTV9_HORWE</name>
<evidence type="ECO:0000256" key="9">
    <source>
        <dbReference type="ARBA" id="ARBA00024074"/>
    </source>
</evidence>
<gene>
    <name evidence="13" type="ORF">D0862_15077</name>
</gene>
<dbReference type="InterPro" id="IPR020843">
    <property type="entry name" value="ER"/>
</dbReference>
<evidence type="ECO:0000259" key="12">
    <source>
        <dbReference type="SMART" id="SM00829"/>
    </source>
</evidence>
<dbReference type="Gene3D" id="3.40.50.720">
    <property type="entry name" value="NAD(P)-binding Rossmann-like Domain"/>
    <property type="match status" value="1"/>
</dbReference>
<dbReference type="InterPro" id="IPR047109">
    <property type="entry name" value="CAD-like"/>
</dbReference>
<organism evidence="13 14">
    <name type="scientific">Hortaea werneckii</name>
    <name type="common">Black yeast</name>
    <name type="synonym">Cladosporium werneckii</name>
    <dbReference type="NCBI Taxonomy" id="91943"/>
    <lineage>
        <taxon>Eukaryota</taxon>
        <taxon>Fungi</taxon>
        <taxon>Dikarya</taxon>
        <taxon>Ascomycota</taxon>
        <taxon>Pezizomycotina</taxon>
        <taxon>Dothideomycetes</taxon>
        <taxon>Dothideomycetidae</taxon>
        <taxon>Mycosphaerellales</taxon>
        <taxon>Teratosphaeriaceae</taxon>
        <taxon>Hortaea</taxon>
    </lineage>
</organism>
<reference evidence="13 14" key="1">
    <citation type="journal article" date="2018" name="BMC Genomics">
        <title>Genomic evidence for intraspecific hybridization in a clonal and extremely halotolerant yeast.</title>
        <authorList>
            <person name="Gostincar C."/>
            <person name="Stajich J.E."/>
            <person name="Zupancic J."/>
            <person name="Zalar P."/>
            <person name="Gunde-Cimerman N."/>
        </authorList>
    </citation>
    <scope>NUCLEOTIDE SEQUENCE [LARGE SCALE GENOMIC DNA]</scope>
    <source>
        <strain evidence="13 14">EXF-171</strain>
    </source>
</reference>
<dbReference type="InterPro" id="IPR011032">
    <property type="entry name" value="GroES-like_sf"/>
</dbReference>
<evidence type="ECO:0000256" key="8">
    <source>
        <dbReference type="ARBA" id="ARBA00023002"/>
    </source>
</evidence>
<evidence type="ECO:0000256" key="2">
    <source>
        <dbReference type="ARBA" id="ARBA00008072"/>
    </source>
</evidence>
<sequence length="445" mass="49373">MVSLVEALSSGASSWQSTENVEGHSTPSPHSGNIEPSNGDVEGITRFDQKRSRAAVLSKLQELYDLIKFLARGDGYVKNGLETRSAETRPHMHEVRGCPIRRLASCTTGAPMHRFSASHVLCSFYKSTCIMGYPDTAEGFMIEDQKNWQNFKKQEFKLKPFEDRDIDIAVECCGVCGSDVHTITGRWQGRQSRQGREDDQVDTYGAPYKDGTISQGGYSSYMRAHEYFTFKIPDNIQSEVAAPMLCAGLTVYSPLVRLGAGPGKKVAIVGVGGLGHFAVLWAQALGAEVYVLSHSPYKKDDAMTMGAKEFIVTSEEDWHKPYAFTFDFILNCADATHKFNLKDYFSTLKVMGRFHNVALGDHPLPELMAQDFAPNGCYIGASHIGNRPEMLAMLDLASKQDIKSWIQTVDISEEGCKEGVTAVSENKVKYRYVLTGYDKVFGKRD</sequence>
<dbReference type="Pfam" id="PF00107">
    <property type="entry name" value="ADH_zinc_N"/>
    <property type="match status" value="1"/>
</dbReference>
<dbReference type="SMART" id="SM00829">
    <property type="entry name" value="PKS_ER"/>
    <property type="match status" value="1"/>
</dbReference>
<keyword evidence="7" id="KW-0521">NADP</keyword>
<evidence type="ECO:0000313" key="14">
    <source>
        <dbReference type="Proteomes" id="UP000281468"/>
    </source>
</evidence>
<proteinExistence type="inferred from homology"/>
<dbReference type="GO" id="GO:0008106">
    <property type="term" value="F:alcohol dehydrogenase (NADP+) activity"/>
    <property type="evidence" value="ECO:0007669"/>
    <property type="project" value="UniProtKB-EC"/>
</dbReference>
<evidence type="ECO:0000256" key="6">
    <source>
        <dbReference type="ARBA" id="ARBA00022833"/>
    </source>
</evidence>
<dbReference type="InterPro" id="IPR036291">
    <property type="entry name" value="NAD(P)-bd_dom_sf"/>
</dbReference>
<comment type="catalytic activity">
    <reaction evidence="10">
        <text>a primary alcohol + NADP(+) = an aldehyde + NADPH + H(+)</text>
        <dbReference type="Rhea" id="RHEA:15937"/>
        <dbReference type="ChEBI" id="CHEBI:15378"/>
        <dbReference type="ChEBI" id="CHEBI:15734"/>
        <dbReference type="ChEBI" id="CHEBI:17478"/>
        <dbReference type="ChEBI" id="CHEBI:57783"/>
        <dbReference type="ChEBI" id="CHEBI:58349"/>
        <dbReference type="EC" id="1.1.1.2"/>
    </reaction>
    <physiologicalReaction direction="left-to-right" evidence="10">
        <dbReference type="Rhea" id="RHEA:15938"/>
    </physiologicalReaction>
    <physiologicalReaction direction="right-to-left" evidence="10">
        <dbReference type="Rhea" id="RHEA:15939"/>
    </physiologicalReaction>
</comment>
<comment type="caution">
    <text evidence="13">The sequence shown here is derived from an EMBL/GenBank/DDBJ whole genome shotgun (WGS) entry which is preliminary data.</text>
</comment>
<comment type="similarity">
    <text evidence="2">Belongs to the zinc-containing alcohol dehydrogenase family.</text>
</comment>
<feature type="domain" description="Enoyl reductase (ER)" evidence="12">
    <location>
        <begin position="146"/>
        <end position="434"/>
    </location>
</feature>
<dbReference type="Proteomes" id="UP000281468">
    <property type="component" value="Unassembled WGS sequence"/>
</dbReference>
<dbReference type="EMBL" id="QWIQ01001269">
    <property type="protein sequence ID" value="RMY67523.1"/>
    <property type="molecule type" value="Genomic_DNA"/>
</dbReference>
<keyword evidence="4" id="KW-0597">Phosphoprotein</keyword>
<dbReference type="CDD" id="cd05283">
    <property type="entry name" value="CAD1"/>
    <property type="match status" value="1"/>
</dbReference>
<keyword evidence="5" id="KW-0479">Metal-binding</keyword>
<feature type="region of interest" description="Disordered" evidence="11">
    <location>
        <begin position="8"/>
        <end position="42"/>
    </location>
</feature>
<evidence type="ECO:0000256" key="10">
    <source>
        <dbReference type="ARBA" id="ARBA00050997"/>
    </source>
</evidence>
<dbReference type="SUPFAM" id="SSF51735">
    <property type="entry name" value="NAD(P)-binding Rossmann-fold domains"/>
    <property type="match status" value="1"/>
</dbReference>
<dbReference type="InterPro" id="IPR013149">
    <property type="entry name" value="ADH-like_C"/>
</dbReference>
<evidence type="ECO:0000256" key="7">
    <source>
        <dbReference type="ARBA" id="ARBA00022857"/>
    </source>
</evidence>
<comment type="cofactor">
    <cofactor evidence="1">
        <name>Zn(2+)</name>
        <dbReference type="ChEBI" id="CHEBI:29105"/>
    </cofactor>
</comment>
<accession>A0A3M7DTV9</accession>
<comment type="subunit">
    <text evidence="3">Homodimer.</text>
</comment>
<dbReference type="FunFam" id="3.40.50.720:FF:000158">
    <property type="entry name" value="Zinc-binding alcohol dehydrogenase"/>
    <property type="match status" value="1"/>
</dbReference>
<dbReference type="Gene3D" id="3.90.180.10">
    <property type="entry name" value="Medium-chain alcohol dehydrogenases, catalytic domain"/>
    <property type="match status" value="2"/>
</dbReference>
<evidence type="ECO:0000313" key="13">
    <source>
        <dbReference type="EMBL" id="RMY67523.1"/>
    </source>
</evidence>
<dbReference type="GO" id="GO:0046872">
    <property type="term" value="F:metal ion binding"/>
    <property type="evidence" value="ECO:0007669"/>
    <property type="project" value="UniProtKB-KW"/>
</dbReference>
<evidence type="ECO:0000256" key="11">
    <source>
        <dbReference type="SAM" id="MobiDB-lite"/>
    </source>
</evidence>
<keyword evidence="8" id="KW-0560">Oxidoreductase</keyword>
<feature type="region of interest" description="Disordered" evidence="11">
    <location>
        <begin position="187"/>
        <end position="206"/>
    </location>
</feature>
<protein>
    <recommendedName>
        <fullName evidence="9">alcohol dehydrogenase (NADP(+))</fullName>
        <ecNumber evidence="9">1.1.1.2</ecNumber>
    </recommendedName>
</protein>
<dbReference type="SUPFAM" id="SSF50129">
    <property type="entry name" value="GroES-like"/>
    <property type="match status" value="1"/>
</dbReference>
<dbReference type="EC" id="1.1.1.2" evidence="9"/>
<evidence type="ECO:0000256" key="4">
    <source>
        <dbReference type="ARBA" id="ARBA00022553"/>
    </source>
</evidence>
<dbReference type="AlphaFoldDB" id="A0A3M7DTV9"/>